<accession>A0A8X6F694</accession>
<name>A0A8X6F694_TRICU</name>
<organism evidence="1 2">
    <name type="scientific">Trichonephila clavata</name>
    <name type="common">Joro spider</name>
    <name type="synonym">Nephila clavata</name>
    <dbReference type="NCBI Taxonomy" id="2740835"/>
    <lineage>
        <taxon>Eukaryota</taxon>
        <taxon>Metazoa</taxon>
        <taxon>Ecdysozoa</taxon>
        <taxon>Arthropoda</taxon>
        <taxon>Chelicerata</taxon>
        <taxon>Arachnida</taxon>
        <taxon>Araneae</taxon>
        <taxon>Araneomorphae</taxon>
        <taxon>Entelegynae</taxon>
        <taxon>Araneoidea</taxon>
        <taxon>Nephilidae</taxon>
        <taxon>Trichonephila</taxon>
    </lineage>
</organism>
<evidence type="ECO:0000313" key="2">
    <source>
        <dbReference type="Proteomes" id="UP000887116"/>
    </source>
</evidence>
<dbReference type="EMBL" id="BMAO01020932">
    <property type="protein sequence ID" value="GFQ70841.1"/>
    <property type="molecule type" value="Genomic_DNA"/>
</dbReference>
<evidence type="ECO:0000313" key="1">
    <source>
        <dbReference type="EMBL" id="GFQ70841.1"/>
    </source>
</evidence>
<sequence length="111" mass="13022">MARGDQLLNFGFQTAKLLNPSCGRNRDQSFTSHTKKYYEFCHRIEASYFMLMLYILLKIVDIDLNAGTEVHQVVMDRCPLFFDNKAQRFISLSFTMAEMYKKGHLVKQELN</sequence>
<dbReference type="Proteomes" id="UP000887116">
    <property type="component" value="Unassembled WGS sequence"/>
</dbReference>
<keyword evidence="2" id="KW-1185">Reference proteome</keyword>
<dbReference type="AlphaFoldDB" id="A0A8X6F694"/>
<gene>
    <name evidence="1" type="ORF">TNCT_342491</name>
</gene>
<protein>
    <submittedName>
        <fullName evidence="1">Uncharacterized protein</fullName>
    </submittedName>
</protein>
<proteinExistence type="predicted"/>
<comment type="caution">
    <text evidence="1">The sequence shown here is derived from an EMBL/GenBank/DDBJ whole genome shotgun (WGS) entry which is preliminary data.</text>
</comment>
<reference evidence="1" key="1">
    <citation type="submission" date="2020-07" db="EMBL/GenBank/DDBJ databases">
        <title>Multicomponent nature underlies the extraordinary mechanical properties of spider dragline silk.</title>
        <authorList>
            <person name="Kono N."/>
            <person name="Nakamura H."/>
            <person name="Mori M."/>
            <person name="Yoshida Y."/>
            <person name="Ohtoshi R."/>
            <person name="Malay A.D."/>
            <person name="Moran D.A.P."/>
            <person name="Tomita M."/>
            <person name="Numata K."/>
            <person name="Arakawa K."/>
        </authorList>
    </citation>
    <scope>NUCLEOTIDE SEQUENCE</scope>
</reference>